<evidence type="ECO:0000313" key="2">
    <source>
        <dbReference type="EMBL" id="TFI56357.1"/>
    </source>
</evidence>
<organism evidence="2 3">
    <name type="scientific">Sphingomonas parva</name>
    <dbReference type="NCBI Taxonomy" id="2555898"/>
    <lineage>
        <taxon>Bacteria</taxon>
        <taxon>Pseudomonadati</taxon>
        <taxon>Pseudomonadota</taxon>
        <taxon>Alphaproteobacteria</taxon>
        <taxon>Sphingomonadales</taxon>
        <taxon>Sphingomonadaceae</taxon>
        <taxon>Sphingomonas</taxon>
    </lineage>
</organism>
<dbReference type="OrthoDB" id="9864193at2"/>
<protein>
    <submittedName>
        <fullName evidence="2">Uncharacterized protein</fullName>
    </submittedName>
</protein>
<accession>A0A4Y8ZLP1</accession>
<keyword evidence="1" id="KW-0732">Signal</keyword>
<dbReference type="Proteomes" id="UP000298213">
    <property type="component" value="Unassembled WGS sequence"/>
</dbReference>
<keyword evidence="3" id="KW-1185">Reference proteome</keyword>
<evidence type="ECO:0000256" key="1">
    <source>
        <dbReference type="SAM" id="SignalP"/>
    </source>
</evidence>
<feature type="signal peptide" evidence="1">
    <location>
        <begin position="1"/>
        <end position="27"/>
    </location>
</feature>
<comment type="caution">
    <text evidence="2">The sequence shown here is derived from an EMBL/GenBank/DDBJ whole genome shotgun (WGS) entry which is preliminary data.</text>
</comment>
<feature type="chain" id="PRO_5021303219" evidence="1">
    <location>
        <begin position="28"/>
        <end position="397"/>
    </location>
</feature>
<dbReference type="EMBL" id="SPDV01000095">
    <property type="protein sequence ID" value="TFI56357.1"/>
    <property type="molecule type" value="Genomic_DNA"/>
</dbReference>
<name>A0A4Y8ZLP1_9SPHN</name>
<reference evidence="2 3" key="1">
    <citation type="submission" date="2019-03" db="EMBL/GenBank/DDBJ databases">
        <title>Genome sequence of Sphingomonas sp. 17J27-24.</title>
        <authorList>
            <person name="Kim M."/>
            <person name="Maeng S."/>
            <person name="Sathiyaraj S."/>
        </authorList>
    </citation>
    <scope>NUCLEOTIDE SEQUENCE [LARGE SCALE GENOMIC DNA]</scope>
    <source>
        <strain evidence="2 3">17J27-24</strain>
    </source>
</reference>
<sequence>MIGAAKPYLVALLAAGSLIPTVALAQAAPVPLADPLPVGAPHDRFGRLEDAEIQLTGGTGDGSASLALNIADWEVRGNSTGTAVMKGEETLSLIVSTPWDGEKDALPATLDGLANGTKLTVRWGRFMTSTRTAGPTARAIEIVEAGRATCRGKVDVEFAGKVPSPIAPDATPEQIAAFKARVKKYEDDRAAAINGCNTMGENLLVGTHNPNRIREFVAEMIPYDAYELGFEGSVSRAEFEFLDPVTLTPQSDRKVQWSLKGVYNRYLRSSKTAILASVGYQRSYKAADEEVFCPPNTGAGAVKCTTGSGAAPEKDENLLLALGLRHQLASAGKLRNIAIAPLVTYDALDDVFGVDVPVYFVPRDDRRLNGGIRFGYRSDTDDFTFGVFIGTAFSLHP</sequence>
<gene>
    <name evidence="2" type="ORF">E2493_20540</name>
</gene>
<dbReference type="RefSeq" id="WP_135090595.1">
    <property type="nucleotide sequence ID" value="NZ_SPDV01000095.1"/>
</dbReference>
<proteinExistence type="predicted"/>
<evidence type="ECO:0000313" key="3">
    <source>
        <dbReference type="Proteomes" id="UP000298213"/>
    </source>
</evidence>
<dbReference type="AlphaFoldDB" id="A0A4Y8ZLP1"/>